<dbReference type="InterPro" id="IPR050990">
    <property type="entry name" value="UPF0237/GcvR_regulator"/>
</dbReference>
<dbReference type="Pfam" id="PF13740">
    <property type="entry name" value="ACT_6"/>
    <property type="match status" value="1"/>
</dbReference>
<keyword evidence="3" id="KW-1185">Reference proteome</keyword>
<proteinExistence type="predicted"/>
<reference evidence="2 3" key="1">
    <citation type="journal article" date="2023" name="Nat. Commun.">
        <title>Origin of minicircular mitochondrial genomes in red algae.</title>
        <authorList>
            <person name="Lee Y."/>
            <person name="Cho C.H."/>
            <person name="Lee Y.M."/>
            <person name="Park S.I."/>
            <person name="Yang J.H."/>
            <person name="West J.A."/>
            <person name="Bhattacharya D."/>
            <person name="Yoon H.S."/>
        </authorList>
    </citation>
    <scope>NUCLEOTIDE SEQUENCE [LARGE SCALE GENOMIC DNA]</scope>
    <source>
        <strain evidence="2 3">CCMP1338</strain>
        <tissue evidence="2">Whole cell</tissue>
    </source>
</reference>
<dbReference type="Proteomes" id="UP001157974">
    <property type="component" value="Unassembled WGS sequence"/>
</dbReference>
<dbReference type="InterPro" id="IPR016867">
    <property type="entry name" value="GcvR"/>
</dbReference>
<gene>
    <name evidence="2" type="ORF">NDN08_006043</name>
</gene>
<dbReference type="Pfam" id="PF01842">
    <property type="entry name" value="ACT"/>
    <property type="match status" value="1"/>
</dbReference>
<dbReference type="Gene3D" id="3.30.70.260">
    <property type="match status" value="2"/>
</dbReference>
<dbReference type="PIRSF" id="PIRSF028103">
    <property type="entry name" value="GcvR"/>
    <property type="match status" value="1"/>
</dbReference>
<organism evidence="2 3">
    <name type="scientific">Rhodosorus marinus</name>
    <dbReference type="NCBI Taxonomy" id="101924"/>
    <lineage>
        <taxon>Eukaryota</taxon>
        <taxon>Rhodophyta</taxon>
        <taxon>Stylonematophyceae</taxon>
        <taxon>Stylonematales</taxon>
        <taxon>Stylonemataceae</taxon>
        <taxon>Rhodosorus</taxon>
    </lineage>
</organism>
<dbReference type="PANTHER" id="PTHR34875">
    <property type="entry name" value="UPF0237 PROTEIN MJ1558"/>
    <property type="match status" value="1"/>
</dbReference>
<evidence type="ECO:0000259" key="1">
    <source>
        <dbReference type="PROSITE" id="PS51671"/>
    </source>
</evidence>
<comment type="caution">
    <text evidence="2">The sequence shown here is derived from an EMBL/GenBank/DDBJ whole genome shotgun (WGS) entry which is preliminary data.</text>
</comment>
<dbReference type="InterPro" id="IPR045865">
    <property type="entry name" value="ACT-like_dom_sf"/>
</dbReference>
<name>A0AAV8UNQ5_9RHOD</name>
<dbReference type="AlphaFoldDB" id="A0AAV8UNQ5"/>
<dbReference type="SUPFAM" id="SSF55021">
    <property type="entry name" value="ACT-like"/>
    <property type="match status" value="2"/>
</dbReference>
<dbReference type="GO" id="GO:0006355">
    <property type="term" value="P:regulation of DNA-templated transcription"/>
    <property type="evidence" value="ECO:0007669"/>
    <property type="project" value="InterPro"/>
</dbReference>
<accession>A0AAV8UNQ5</accession>
<feature type="domain" description="ACT" evidence="1">
    <location>
        <begin position="114"/>
        <end position="192"/>
    </location>
</feature>
<dbReference type="PROSITE" id="PS51671">
    <property type="entry name" value="ACT"/>
    <property type="match status" value="1"/>
</dbReference>
<evidence type="ECO:0000313" key="3">
    <source>
        <dbReference type="Proteomes" id="UP001157974"/>
    </source>
</evidence>
<dbReference type="EMBL" id="JAMWBK010000008">
    <property type="protein sequence ID" value="KAJ8902723.1"/>
    <property type="molecule type" value="Genomic_DNA"/>
</dbReference>
<evidence type="ECO:0000313" key="2">
    <source>
        <dbReference type="EMBL" id="KAJ8902723.1"/>
    </source>
</evidence>
<dbReference type="PANTHER" id="PTHR34875:SF6">
    <property type="entry name" value="UPF0237 PROTEIN MJ1558"/>
    <property type="match status" value="1"/>
</dbReference>
<dbReference type="InterPro" id="IPR002912">
    <property type="entry name" value="ACT_dom"/>
</dbReference>
<protein>
    <recommendedName>
        <fullName evidence="1">ACT domain-containing protein</fullName>
    </recommendedName>
</protein>
<sequence>MALRAMNARSLSRAIGQVRRMSTEKPSKVLVSLAGPDRVGVVKDFSSALHKSHGNVEESRMAQLGGEFAMISLVTVRPSELADLRSELKGIFSDFSLAMRETTESQPTRMKEYVLEVDGPDSIGIVAQITQALSKKGGSIKSLDTETVPAPFAGFDLFRMKAIIDIEPEHLEELQEAVEGVGDKFGLDIASLVESPTKK</sequence>